<evidence type="ECO:0000313" key="2">
    <source>
        <dbReference type="Proteomes" id="UP000034098"/>
    </source>
</evidence>
<dbReference type="InterPro" id="IPR014347">
    <property type="entry name" value="Tautomerase/MIF_sf"/>
</dbReference>
<keyword evidence="2" id="KW-1185">Reference proteome</keyword>
<protein>
    <submittedName>
        <fullName evidence="1">Tautomerase enzyme</fullName>
    </submittedName>
</protein>
<dbReference type="EMBL" id="JYJA01000039">
    <property type="protein sequence ID" value="KJL40634.1"/>
    <property type="molecule type" value="Genomic_DNA"/>
</dbReference>
<dbReference type="SUPFAM" id="SSF55331">
    <property type="entry name" value="Tautomerase/MIF"/>
    <property type="match status" value="1"/>
</dbReference>
<dbReference type="PANTHER" id="PTHR38460">
    <property type="entry name" value="TAUTOMERASE YOLI-RELATED"/>
    <property type="match status" value="1"/>
</dbReference>
<dbReference type="PANTHER" id="PTHR38460:SF1">
    <property type="entry name" value="TAUTOMERASE YOLI-RELATED"/>
    <property type="match status" value="1"/>
</dbReference>
<dbReference type="Proteomes" id="UP000034098">
    <property type="component" value="Unassembled WGS sequence"/>
</dbReference>
<reference evidence="1 2" key="1">
    <citation type="submission" date="2015-02" db="EMBL/GenBank/DDBJ databases">
        <title>Draft genome sequences of ten Microbacterium spp. with emphasis on heavy metal contaminated environments.</title>
        <authorList>
            <person name="Corretto E."/>
        </authorList>
    </citation>
    <scope>NUCLEOTIDE SEQUENCE [LARGE SCALE GENOMIC DNA]</scope>
    <source>
        <strain evidence="1 2">DSM 8608</strain>
    </source>
</reference>
<proteinExistence type="predicted"/>
<dbReference type="AlphaFoldDB" id="A0A0M2H918"/>
<comment type="caution">
    <text evidence="1">The sequence shown here is derived from an EMBL/GenBank/DDBJ whole genome shotgun (WGS) entry which is preliminary data.</text>
</comment>
<organism evidence="1 2">
    <name type="scientific">Microbacterium trichothecenolyticum</name>
    <name type="common">Aureobacterium trichothecenolyticum</name>
    <dbReference type="NCBI Taxonomy" id="69370"/>
    <lineage>
        <taxon>Bacteria</taxon>
        <taxon>Bacillati</taxon>
        <taxon>Actinomycetota</taxon>
        <taxon>Actinomycetes</taxon>
        <taxon>Micrococcales</taxon>
        <taxon>Microbacteriaceae</taxon>
        <taxon>Microbacterium</taxon>
    </lineage>
</organism>
<evidence type="ECO:0000313" key="1">
    <source>
        <dbReference type="EMBL" id="KJL40634.1"/>
    </source>
</evidence>
<name>A0A0M2H918_MICTR</name>
<dbReference type="Pfam" id="PF14552">
    <property type="entry name" value="Tautomerase_2"/>
    <property type="match status" value="1"/>
</dbReference>
<dbReference type="Gene3D" id="3.30.429.10">
    <property type="entry name" value="Macrophage Migration Inhibitory Factor"/>
    <property type="match status" value="1"/>
</dbReference>
<dbReference type="InterPro" id="IPR037479">
    <property type="entry name" value="Tauto_MSAD"/>
</dbReference>
<sequence>MYKAVIEIDERVKDNVRMSGQSYSPQGDLMPLVRIDHSDARTNSAEIAGAIHDAIVAVYGIPVRDRFQVITARPGATIVAEDAGLGFDRTDPVIIQIFTQRGRTDETKQELYAEIATRLAAVGVDGEDVFIGYVENGPQDWSFGFGRAQYMTGELAVPAAKPAAVRV</sequence>
<accession>A0A0M2H918</accession>
<gene>
    <name evidence="1" type="ORF">RS82_03250</name>
</gene>
<dbReference type="PATRIC" id="fig|69370.6.peg.3310"/>